<dbReference type="Gene3D" id="3.90.190.10">
    <property type="entry name" value="Protein tyrosine phosphatase superfamily"/>
    <property type="match status" value="1"/>
</dbReference>
<evidence type="ECO:0000313" key="3">
    <source>
        <dbReference type="Proteomes" id="UP000194236"/>
    </source>
</evidence>
<dbReference type="InterPro" id="IPR000340">
    <property type="entry name" value="Dual-sp_phosphatase_cat-dom"/>
</dbReference>
<dbReference type="Proteomes" id="UP000194236">
    <property type="component" value="Unassembled WGS sequence"/>
</dbReference>
<protein>
    <recommendedName>
        <fullName evidence="1">Tyrosine specific protein phosphatases domain-containing protein</fullName>
    </recommendedName>
</protein>
<evidence type="ECO:0000313" key="2">
    <source>
        <dbReference type="EMBL" id="OTF71421.1"/>
    </source>
</evidence>
<dbReference type="PROSITE" id="PS00383">
    <property type="entry name" value="TYR_PHOSPHATASE_1"/>
    <property type="match status" value="1"/>
</dbReference>
<dbReference type="GO" id="GO:0004721">
    <property type="term" value="F:phosphoprotein phosphatase activity"/>
    <property type="evidence" value="ECO:0007669"/>
    <property type="project" value="InterPro"/>
</dbReference>
<keyword evidence="3" id="KW-1185">Reference proteome</keyword>
<evidence type="ECO:0000259" key="1">
    <source>
        <dbReference type="PROSITE" id="PS50056"/>
    </source>
</evidence>
<dbReference type="AlphaFoldDB" id="A0A1Y3ASK4"/>
<sequence length="124" mass="14767">MNVVVDKIESPQTESLRRILYDRNPLIINWPIKNNGRIIDIIDEDYKQMNEIPTTTYVHCKAGRTRSATLVACYLMKQYQLTPTIAVQELQKYRRQILLQRKQLQALDEFYSYLMEMKKQSCFC</sequence>
<dbReference type="GO" id="GO:0004439">
    <property type="term" value="F:phosphatidylinositol-4,5-bisphosphate 5-phosphatase activity"/>
    <property type="evidence" value="ECO:0007669"/>
    <property type="project" value="TreeGrafter"/>
</dbReference>
<dbReference type="InterPro" id="IPR016130">
    <property type="entry name" value="Tyr_Pase_AS"/>
</dbReference>
<name>A0A1Y3ASK4_EURMA</name>
<dbReference type="PROSITE" id="PS50056">
    <property type="entry name" value="TYR_PHOSPHATASE_2"/>
    <property type="match status" value="1"/>
</dbReference>
<proteinExistence type="predicted"/>
<gene>
    <name evidence="2" type="ORF">BLA29_008512</name>
</gene>
<accession>A0A1Y3ASK4</accession>
<dbReference type="PANTHER" id="PTHR46712:SF1">
    <property type="entry name" value="PHOSPHATIDYLGLYCEROPHOSPHATASE AND PROTEIN-TYROSINE PHOSPHATASE 1"/>
    <property type="match status" value="1"/>
</dbReference>
<dbReference type="Pfam" id="PF00782">
    <property type="entry name" value="DSPc"/>
    <property type="match status" value="1"/>
</dbReference>
<feature type="domain" description="Tyrosine specific protein phosphatases" evidence="1">
    <location>
        <begin position="36"/>
        <end position="105"/>
    </location>
</feature>
<dbReference type="PANTHER" id="PTHR46712">
    <property type="entry name" value="PHOSPHATIDYLGLYCEROPHOSPHATASE AND PROTEIN-TYROSINE PHOSPHATASE 1"/>
    <property type="match status" value="1"/>
</dbReference>
<dbReference type="InterPro" id="IPR029021">
    <property type="entry name" value="Prot-tyrosine_phosphatase-like"/>
</dbReference>
<dbReference type="EMBL" id="MUJZ01061188">
    <property type="protein sequence ID" value="OTF71421.1"/>
    <property type="molecule type" value="Genomic_DNA"/>
</dbReference>
<dbReference type="InterPro" id="IPR000387">
    <property type="entry name" value="Tyr_Pase_dom"/>
</dbReference>
<organism evidence="2 3">
    <name type="scientific">Euroglyphus maynei</name>
    <name type="common">Mayne's house dust mite</name>
    <dbReference type="NCBI Taxonomy" id="6958"/>
    <lineage>
        <taxon>Eukaryota</taxon>
        <taxon>Metazoa</taxon>
        <taxon>Ecdysozoa</taxon>
        <taxon>Arthropoda</taxon>
        <taxon>Chelicerata</taxon>
        <taxon>Arachnida</taxon>
        <taxon>Acari</taxon>
        <taxon>Acariformes</taxon>
        <taxon>Sarcoptiformes</taxon>
        <taxon>Astigmata</taxon>
        <taxon>Psoroptidia</taxon>
        <taxon>Analgoidea</taxon>
        <taxon>Pyroglyphidae</taxon>
        <taxon>Pyroglyphinae</taxon>
        <taxon>Euroglyphus</taxon>
    </lineage>
</organism>
<dbReference type="GO" id="GO:0008962">
    <property type="term" value="F:phosphatidylglycerophosphatase activity"/>
    <property type="evidence" value="ECO:0007669"/>
    <property type="project" value="TreeGrafter"/>
</dbReference>
<dbReference type="OrthoDB" id="273181at2759"/>
<dbReference type="SUPFAM" id="SSF52799">
    <property type="entry name" value="(Phosphotyrosine protein) phosphatases II"/>
    <property type="match status" value="1"/>
</dbReference>
<dbReference type="InterPro" id="IPR042165">
    <property type="entry name" value="PTPMT1"/>
</dbReference>
<comment type="caution">
    <text evidence="2">The sequence shown here is derived from an EMBL/GenBank/DDBJ whole genome shotgun (WGS) entry which is preliminary data.</text>
</comment>
<reference evidence="2 3" key="1">
    <citation type="submission" date="2017-03" db="EMBL/GenBank/DDBJ databases">
        <title>Genome Survey of Euroglyphus maynei.</title>
        <authorList>
            <person name="Arlian L.G."/>
            <person name="Morgan M.S."/>
            <person name="Rider S.D."/>
        </authorList>
    </citation>
    <scope>NUCLEOTIDE SEQUENCE [LARGE SCALE GENOMIC DNA]</scope>
    <source>
        <strain evidence="2">Arlian Lab</strain>
        <tissue evidence="2">Whole body</tissue>
    </source>
</reference>